<dbReference type="GO" id="GO:0004674">
    <property type="term" value="F:protein serine/threonine kinase activity"/>
    <property type="evidence" value="ECO:0007669"/>
    <property type="project" value="TreeGrafter"/>
</dbReference>
<dbReference type="InterPro" id="IPR011009">
    <property type="entry name" value="Kinase-like_dom_sf"/>
</dbReference>
<gene>
    <name evidence="3" type="ORF">B0J13DRAFT_39446</name>
</gene>
<evidence type="ECO:0000259" key="2">
    <source>
        <dbReference type="PROSITE" id="PS50011"/>
    </source>
</evidence>
<reference evidence="3" key="1">
    <citation type="journal article" date="2021" name="Nat. Commun.">
        <title>Genetic determinants of endophytism in the Arabidopsis root mycobiome.</title>
        <authorList>
            <person name="Mesny F."/>
            <person name="Miyauchi S."/>
            <person name="Thiergart T."/>
            <person name="Pickel B."/>
            <person name="Atanasova L."/>
            <person name="Karlsson M."/>
            <person name="Huettel B."/>
            <person name="Barry K.W."/>
            <person name="Haridas S."/>
            <person name="Chen C."/>
            <person name="Bauer D."/>
            <person name="Andreopoulos W."/>
            <person name="Pangilinan J."/>
            <person name="LaButti K."/>
            <person name="Riley R."/>
            <person name="Lipzen A."/>
            <person name="Clum A."/>
            <person name="Drula E."/>
            <person name="Henrissat B."/>
            <person name="Kohler A."/>
            <person name="Grigoriev I.V."/>
            <person name="Martin F.M."/>
            <person name="Hacquard S."/>
        </authorList>
    </citation>
    <scope>NUCLEOTIDE SEQUENCE</scope>
    <source>
        <strain evidence="3">MPI-CAGE-AT-0021</strain>
    </source>
</reference>
<feature type="domain" description="Protein kinase" evidence="2">
    <location>
        <begin position="261"/>
        <end position="610"/>
    </location>
</feature>
<dbReference type="InterPro" id="IPR000719">
    <property type="entry name" value="Prot_kinase_dom"/>
</dbReference>
<feature type="compositionally biased region" description="Polar residues" evidence="1">
    <location>
        <begin position="38"/>
        <end position="68"/>
    </location>
</feature>
<keyword evidence="4" id="KW-1185">Reference proteome</keyword>
<evidence type="ECO:0000256" key="1">
    <source>
        <dbReference type="SAM" id="MobiDB-lite"/>
    </source>
</evidence>
<dbReference type="CDD" id="cd00180">
    <property type="entry name" value="PKc"/>
    <property type="match status" value="1"/>
</dbReference>
<protein>
    <submittedName>
        <fullName evidence="3">Kinase-like domain-containing protein</fullName>
    </submittedName>
</protein>
<sequence length="666" mass="76262">MMSHQLTLLPPSPSPTPPNPPLSLQTFQHDGRPGPPTITVTFENQTVSSSPGSIEAIRQNSCPTPSEPNRTEADESLESLLRMHPREHFQSETQLWPYRFLKRIMTRERVLQALNSQEFQGIDNQNIEIYCDKIVPKERNILTGDVIQQTKSYTKIFAILILQDMGGCIGTFIEHLMSDDRLPLPNTNEPTRKRRPLTTTEEETLRCFKACGWKWSQIDSFCTYQRGVMVHFFGLDQNGKIQHYNIPPNTLLPWLKSTSGHVYDDGHRGGGFSDVKRYQIDEDSHGFHGLLKSVSLHDNCVAVKTLKKPRDFKDRNNWRKEVAMLLRFSGKDHRHLITLLATYTLDGLNHLLFPCAEYDLDEFWEARQGPMMNAGDIDLKLMRWVSNQIHGLMEAIKFIHDPHQQGLDVSMMYGKHGDLKPQNVLWFASPTEPMGILVITDLGLTDVHREESKSNIPNENVPLTPGYRPPECDIYKGKISRAFDIWTIGCLFLEMVCWLLGGQGMRAEFAASRMKMYITGSNSDIFFDIQFNKIKNGHVVMVKDKVTKWMQELHTNSGCTQFIHDLLEMIHDEMVIVLSPSQQRGKSDTLLRKITTMNKKAMDDQKTEYLVAPCPKEWQTISLPPVEVKLNPKAQEMISRLMPPLSSYSGITEEMTVEMFTNAQRD</sequence>
<dbReference type="Gene3D" id="1.10.510.10">
    <property type="entry name" value="Transferase(Phosphotransferase) domain 1"/>
    <property type="match status" value="1"/>
</dbReference>
<evidence type="ECO:0000313" key="3">
    <source>
        <dbReference type="EMBL" id="KAH7163589.1"/>
    </source>
</evidence>
<name>A0A9P9FLD1_9HYPO</name>
<proteinExistence type="predicted"/>
<dbReference type="GO" id="GO:0005524">
    <property type="term" value="F:ATP binding"/>
    <property type="evidence" value="ECO:0007669"/>
    <property type="project" value="InterPro"/>
</dbReference>
<dbReference type="AlphaFoldDB" id="A0A9P9FLD1"/>
<comment type="caution">
    <text evidence="3">The sequence shown here is derived from an EMBL/GenBank/DDBJ whole genome shotgun (WGS) entry which is preliminary data.</text>
</comment>
<accession>A0A9P9FLD1</accession>
<dbReference type="PROSITE" id="PS50011">
    <property type="entry name" value="PROTEIN_KINASE_DOM"/>
    <property type="match status" value="1"/>
</dbReference>
<dbReference type="Pfam" id="PF00069">
    <property type="entry name" value="Pkinase"/>
    <property type="match status" value="1"/>
</dbReference>
<evidence type="ECO:0000313" key="4">
    <source>
        <dbReference type="Proteomes" id="UP000717696"/>
    </source>
</evidence>
<keyword evidence="3" id="KW-0418">Kinase</keyword>
<feature type="region of interest" description="Disordered" evidence="1">
    <location>
        <begin position="1"/>
        <end position="73"/>
    </location>
</feature>
<dbReference type="Proteomes" id="UP000717696">
    <property type="component" value="Unassembled WGS sequence"/>
</dbReference>
<organism evidence="3 4">
    <name type="scientific">Dactylonectria estremocensis</name>
    <dbReference type="NCBI Taxonomy" id="1079267"/>
    <lineage>
        <taxon>Eukaryota</taxon>
        <taxon>Fungi</taxon>
        <taxon>Dikarya</taxon>
        <taxon>Ascomycota</taxon>
        <taxon>Pezizomycotina</taxon>
        <taxon>Sordariomycetes</taxon>
        <taxon>Hypocreomycetidae</taxon>
        <taxon>Hypocreales</taxon>
        <taxon>Nectriaceae</taxon>
        <taxon>Dactylonectria</taxon>
    </lineage>
</organism>
<dbReference type="PANTHER" id="PTHR24359:SF37">
    <property type="entry name" value="PROTEIN KINASE DOMAIN-CONTAINING PROTEIN"/>
    <property type="match status" value="1"/>
</dbReference>
<feature type="compositionally biased region" description="Pro residues" evidence="1">
    <location>
        <begin position="10"/>
        <end position="21"/>
    </location>
</feature>
<dbReference type="SUPFAM" id="SSF56112">
    <property type="entry name" value="Protein kinase-like (PK-like)"/>
    <property type="match status" value="1"/>
</dbReference>
<dbReference type="EMBL" id="JAGMUU010000001">
    <property type="protein sequence ID" value="KAH7163589.1"/>
    <property type="molecule type" value="Genomic_DNA"/>
</dbReference>
<dbReference type="OrthoDB" id="3548654at2759"/>
<dbReference type="PANTHER" id="PTHR24359">
    <property type="entry name" value="SERINE/THREONINE-PROTEIN KINASE SBK1"/>
    <property type="match status" value="1"/>
</dbReference>
<dbReference type="SMART" id="SM00220">
    <property type="entry name" value="S_TKc"/>
    <property type="match status" value="1"/>
</dbReference>
<keyword evidence="3" id="KW-0808">Transferase</keyword>